<feature type="domain" description="UvrD-like helicase ATP-binding" evidence="17">
    <location>
        <begin position="6"/>
        <end position="473"/>
    </location>
</feature>
<evidence type="ECO:0000256" key="6">
    <source>
        <dbReference type="ARBA" id="ARBA00022839"/>
    </source>
</evidence>
<evidence type="ECO:0000256" key="12">
    <source>
        <dbReference type="ARBA" id="ARBA00034808"/>
    </source>
</evidence>
<dbReference type="Pfam" id="PF13361">
    <property type="entry name" value="UvrD_C"/>
    <property type="match status" value="1"/>
</dbReference>
<evidence type="ECO:0000256" key="5">
    <source>
        <dbReference type="ARBA" id="ARBA00022806"/>
    </source>
</evidence>
<evidence type="ECO:0000313" key="19">
    <source>
        <dbReference type="EMBL" id="SNT22815.1"/>
    </source>
</evidence>
<dbReference type="PANTHER" id="PTHR11070:SF2">
    <property type="entry name" value="ATP-DEPENDENT DNA HELICASE SRS2"/>
    <property type="match status" value="1"/>
</dbReference>
<name>A0A239KXN4_9RHOB</name>
<keyword evidence="9" id="KW-0234">DNA repair</keyword>
<gene>
    <name evidence="19" type="ORF">SAMN05421757_108102</name>
</gene>
<dbReference type="PANTHER" id="PTHR11070">
    <property type="entry name" value="UVRD / RECB / PCRA DNA HELICASE FAMILY MEMBER"/>
    <property type="match status" value="1"/>
</dbReference>
<keyword evidence="3" id="KW-0227">DNA damage</keyword>
<evidence type="ECO:0000256" key="1">
    <source>
        <dbReference type="ARBA" id="ARBA00022722"/>
    </source>
</evidence>
<keyword evidence="8" id="KW-0238">DNA-binding</keyword>
<dbReference type="GO" id="GO:0033202">
    <property type="term" value="C:DNA helicase complex"/>
    <property type="evidence" value="ECO:0007669"/>
    <property type="project" value="TreeGrafter"/>
</dbReference>
<proteinExistence type="predicted"/>
<dbReference type="GO" id="GO:0004527">
    <property type="term" value="F:exonuclease activity"/>
    <property type="evidence" value="ECO:0007669"/>
    <property type="project" value="UniProtKB-KW"/>
</dbReference>
<evidence type="ECO:0000256" key="4">
    <source>
        <dbReference type="ARBA" id="ARBA00022801"/>
    </source>
</evidence>
<evidence type="ECO:0000256" key="16">
    <source>
        <dbReference type="SAM" id="MobiDB-lite"/>
    </source>
</evidence>
<dbReference type="EC" id="5.6.2.4" evidence="12"/>
<evidence type="ECO:0000256" key="15">
    <source>
        <dbReference type="PROSITE-ProRule" id="PRU00560"/>
    </source>
</evidence>
<dbReference type="InterPro" id="IPR014016">
    <property type="entry name" value="UvrD-like_ATP-bd"/>
</dbReference>
<dbReference type="Gene3D" id="3.90.320.10">
    <property type="match status" value="1"/>
</dbReference>
<evidence type="ECO:0000259" key="17">
    <source>
        <dbReference type="PROSITE" id="PS51198"/>
    </source>
</evidence>
<dbReference type="GO" id="GO:0000725">
    <property type="term" value="P:recombinational repair"/>
    <property type="evidence" value="ECO:0007669"/>
    <property type="project" value="TreeGrafter"/>
</dbReference>
<keyword evidence="20" id="KW-1185">Reference proteome</keyword>
<dbReference type="PROSITE" id="PS51217">
    <property type="entry name" value="UVRD_HELICASE_CTER"/>
    <property type="match status" value="1"/>
</dbReference>
<dbReference type="Pfam" id="PF00580">
    <property type="entry name" value="UvrD-helicase"/>
    <property type="match status" value="1"/>
</dbReference>
<evidence type="ECO:0000256" key="10">
    <source>
        <dbReference type="ARBA" id="ARBA00023235"/>
    </source>
</evidence>
<dbReference type="EMBL" id="FZOY01000008">
    <property type="protein sequence ID" value="SNT22815.1"/>
    <property type="molecule type" value="Genomic_DNA"/>
</dbReference>
<dbReference type="SUPFAM" id="SSF52540">
    <property type="entry name" value="P-loop containing nucleoside triphosphate hydrolases"/>
    <property type="match status" value="1"/>
</dbReference>
<organism evidence="19 20">
    <name type="scientific">Tropicimonas sediminicola</name>
    <dbReference type="NCBI Taxonomy" id="1031541"/>
    <lineage>
        <taxon>Bacteria</taxon>
        <taxon>Pseudomonadati</taxon>
        <taxon>Pseudomonadota</taxon>
        <taxon>Alphaproteobacteria</taxon>
        <taxon>Rhodobacterales</taxon>
        <taxon>Roseobacteraceae</taxon>
        <taxon>Tropicimonas</taxon>
    </lineage>
</organism>
<keyword evidence="6" id="KW-0269">Exonuclease</keyword>
<dbReference type="InterPro" id="IPR027417">
    <property type="entry name" value="P-loop_NTPase"/>
</dbReference>
<keyword evidence="1" id="KW-0540">Nuclease</keyword>
<dbReference type="Proteomes" id="UP000198426">
    <property type="component" value="Unassembled WGS sequence"/>
</dbReference>
<dbReference type="GO" id="GO:0043138">
    <property type="term" value="F:3'-5' DNA helicase activity"/>
    <property type="evidence" value="ECO:0007669"/>
    <property type="project" value="UniProtKB-EC"/>
</dbReference>
<evidence type="ECO:0000256" key="3">
    <source>
        <dbReference type="ARBA" id="ARBA00022763"/>
    </source>
</evidence>
<evidence type="ECO:0000256" key="7">
    <source>
        <dbReference type="ARBA" id="ARBA00022840"/>
    </source>
</evidence>
<dbReference type="GO" id="GO:0005829">
    <property type="term" value="C:cytosol"/>
    <property type="evidence" value="ECO:0007669"/>
    <property type="project" value="TreeGrafter"/>
</dbReference>
<dbReference type="PROSITE" id="PS51198">
    <property type="entry name" value="UVRD_HELICASE_ATP_BIND"/>
    <property type="match status" value="1"/>
</dbReference>
<evidence type="ECO:0000313" key="20">
    <source>
        <dbReference type="Proteomes" id="UP000198426"/>
    </source>
</evidence>
<keyword evidence="10" id="KW-0413">Isomerase</keyword>
<dbReference type="InterPro" id="IPR038726">
    <property type="entry name" value="PDDEXK_AddAB-type"/>
</dbReference>
<evidence type="ECO:0000256" key="9">
    <source>
        <dbReference type="ARBA" id="ARBA00023204"/>
    </source>
</evidence>
<evidence type="ECO:0000256" key="13">
    <source>
        <dbReference type="ARBA" id="ARBA00034923"/>
    </source>
</evidence>
<protein>
    <recommendedName>
        <fullName evidence="12">DNA 3'-5' helicase</fullName>
        <ecNumber evidence="12">5.6.2.4</ecNumber>
    </recommendedName>
    <alternativeName>
        <fullName evidence="13">DNA 3'-5' helicase II</fullName>
    </alternativeName>
</protein>
<dbReference type="NCBIfam" id="TIGR02784">
    <property type="entry name" value="addA_alphas"/>
    <property type="match status" value="1"/>
</dbReference>
<sequence>MTTLQFDEATRHQITAADPRASTWLSANAGSGKTRVLTDRVARLLLDDVPPQNILCLTYTKAAASEMQNRLFRRLGEWSMREDDELREALAQLGVARALDADTLARARRLFARAIETPGGLKIQTIHSFCAGLLRRFPLEAGVSPGFTELDEDATARLQTEVLDTVALRAPEAFAEMAALIGDADLTGLASEISAHRTLFPASPSRDTVLALYDLPPGFDEKTAVGHILSVGEDELCDLASALSKQTATTKKVAQALNAALEHGFDQTAFSAIADLLLRKADGLPKTNVLSDKRREELGYLAQIFDDLCRVTLEAFDQLKSLEAARRTLALHRFAAAFLPEYARRKEEGGWLDFDDQIERAERLLAQPGIAEWVLYKLDGGIDHVLVDEAQDTSPLQWRVIEHLTREFTSGAGRSDVGERSIFVVGDLKQSIYSFQGADPAGFIRMRQTFAERLEAIDLRLQQLELKYSFRSSGEILGAVDCTFGEGDLRGMGDTVNHIAFKGQMPGRVDLWPLVEPSEKPETGDWFDPVDRRSDEHHTMRLARQVAGQIREMVDTGFLWEERDGGFIERPIGAGDVLVLVQSRGPLFHEIIRACKTAGLEVAGADVLKLGEELAVRDIRATLSFLATPEDDLSLAAALRSPLFGWTEADLYDLAAGRAQGEFLWRALRNRAEQFPDTVAMLWDLLGQLDYLRPYDLIERLLIRHDGRRRLVARLGEEASDGIDSLLAQALDLEQSGPLSLTGFLARMEGAEVKVKRRAEGRSSKVRVMTVHGAKGLESPIVILPDTGNRRTPRMYKGRLLSGPEGVPLWSMSQGEGPGALSELKQAAVTRQLEESQRLLYVAMTRAEQWLIVAAAGDLGKAGDSWYEQVQTGLEARGAVALDFAEGPGLRLESPHWSAGKRPAAEAQATAAAPSLPEWLDQPAEAADRPPATLSPSDLGGAKVLPGEPGAQAGGLDTEAAMERGTRIHLLLEHLAPCPPADRPRRAAALLGPEVSAPEQAELLREALRILEEPDLEFLFAPGTLAEVPLSASLPELGGRRIHGTIDRLVIGAGHVLAVDFKTNALVPDAAEQTPLGLLRQMGCYASGLKQVFPDHEIRTAILWTRSARLVHLPAALVHEAVSGVPLP</sequence>
<dbReference type="GO" id="GO:0005524">
    <property type="term" value="F:ATP binding"/>
    <property type="evidence" value="ECO:0007669"/>
    <property type="project" value="UniProtKB-UniRule"/>
</dbReference>
<dbReference type="OrthoDB" id="9810135at2"/>
<dbReference type="RefSeq" id="WP_089234603.1">
    <property type="nucleotide sequence ID" value="NZ_FZOY01000008.1"/>
</dbReference>
<dbReference type="InterPro" id="IPR014151">
    <property type="entry name" value="DNA_helicase_AddA"/>
</dbReference>
<feature type="region of interest" description="Disordered" evidence="16">
    <location>
        <begin position="893"/>
        <end position="955"/>
    </location>
</feature>
<feature type="domain" description="UvrD-like helicase C-terminal" evidence="18">
    <location>
        <begin position="490"/>
        <end position="776"/>
    </location>
</feature>
<feature type="binding site" evidence="15">
    <location>
        <begin position="27"/>
        <end position="34"/>
    </location>
    <ligand>
        <name>ATP</name>
        <dbReference type="ChEBI" id="CHEBI:30616"/>
    </ligand>
</feature>
<dbReference type="Gene3D" id="3.40.50.300">
    <property type="entry name" value="P-loop containing nucleotide triphosphate hydrolases"/>
    <property type="match status" value="4"/>
</dbReference>
<reference evidence="19 20" key="1">
    <citation type="submission" date="2017-06" db="EMBL/GenBank/DDBJ databases">
        <authorList>
            <person name="Kim H.J."/>
            <person name="Triplett B.A."/>
        </authorList>
    </citation>
    <scope>NUCLEOTIDE SEQUENCE [LARGE SCALE GENOMIC DNA]</scope>
    <source>
        <strain evidence="19 20">DSM 29339</strain>
    </source>
</reference>
<dbReference type="Gene3D" id="1.10.486.10">
    <property type="entry name" value="PCRA, domain 4"/>
    <property type="match status" value="1"/>
</dbReference>
<keyword evidence="4 15" id="KW-0378">Hydrolase</keyword>
<evidence type="ECO:0000256" key="8">
    <source>
        <dbReference type="ARBA" id="ARBA00023125"/>
    </source>
</evidence>
<comment type="catalytic activity">
    <reaction evidence="11">
        <text>Couples ATP hydrolysis with the unwinding of duplex DNA by translocating in the 3'-5' direction.</text>
        <dbReference type="EC" id="5.6.2.4"/>
    </reaction>
</comment>
<evidence type="ECO:0000256" key="11">
    <source>
        <dbReference type="ARBA" id="ARBA00034617"/>
    </source>
</evidence>
<evidence type="ECO:0000256" key="14">
    <source>
        <dbReference type="ARBA" id="ARBA00048988"/>
    </source>
</evidence>
<accession>A0A239KXN4</accession>
<dbReference type="InterPro" id="IPR000212">
    <property type="entry name" value="DNA_helicase_UvrD/REP"/>
</dbReference>
<comment type="catalytic activity">
    <reaction evidence="14">
        <text>ATP + H2O = ADP + phosphate + H(+)</text>
        <dbReference type="Rhea" id="RHEA:13065"/>
        <dbReference type="ChEBI" id="CHEBI:15377"/>
        <dbReference type="ChEBI" id="CHEBI:15378"/>
        <dbReference type="ChEBI" id="CHEBI:30616"/>
        <dbReference type="ChEBI" id="CHEBI:43474"/>
        <dbReference type="ChEBI" id="CHEBI:456216"/>
        <dbReference type="EC" id="5.6.2.4"/>
    </reaction>
</comment>
<dbReference type="Pfam" id="PF12705">
    <property type="entry name" value="PDDEXK_1"/>
    <property type="match status" value="1"/>
</dbReference>
<keyword evidence="7 15" id="KW-0067">ATP-binding</keyword>
<keyword evidence="5 15" id="KW-0347">Helicase</keyword>
<dbReference type="GO" id="GO:0003677">
    <property type="term" value="F:DNA binding"/>
    <property type="evidence" value="ECO:0007669"/>
    <property type="project" value="UniProtKB-KW"/>
</dbReference>
<dbReference type="InterPro" id="IPR011604">
    <property type="entry name" value="PDDEXK-like_dom_sf"/>
</dbReference>
<evidence type="ECO:0000256" key="2">
    <source>
        <dbReference type="ARBA" id="ARBA00022741"/>
    </source>
</evidence>
<evidence type="ECO:0000259" key="18">
    <source>
        <dbReference type="PROSITE" id="PS51217"/>
    </source>
</evidence>
<dbReference type="InterPro" id="IPR014017">
    <property type="entry name" value="DNA_helicase_UvrD-like_C"/>
</dbReference>
<dbReference type="AlphaFoldDB" id="A0A239KXN4"/>
<keyword evidence="2 15" id="KW-0547">Nucleotide-binding</keyword>